<dbReference type="Proteomes" id="UP000027725">
    <property type="component" value="Unassembled WGS sequence"/>
</dbReference>
<dbReference type="AlphaFoldDB" id="A0A074TQP2"/>
<dbReference type="PANTHER" id="PTHR44858:SF1">
    <property type="entry name" value="UDP-N-ACETYLGLUCOSAMINE--PEPTIDE N-ACETYLGLUCOSAMINYLTRANSFERASE SPINDLY-RELATED"/>
    <property type="match status" value="1"/>
</dbReference>
<evidence type="ECO:0000256" key="3">
    <source>
        <dbReference type="PROSITE-ProRule" id="PRU00339"/>
    </source>
</evidence>
<gene>
    <name evidence="5" type="ORF">DL1_06610</name>
</gene>
<evidence type="ECO:0000256" key="2">
    <source>
        <dbReference type="ARBA" id="ARBA00022803"/>
    </source>
</evidence>
<name>A0A074TQP2_9RHOB</name>
<feature type="repeat" description="TPR" evidence="3">
    <location>
        <begin position="428"/>
        <end position="461"/>
    </location>
</feature>
<sequence length="608" mass="65272">MRLALIAVLMGSVASAPAFAKDKKAPAADSAEAAAAAADAVDASDAKDVANDPSPQGAGAYLAARVASQQSDFEQAAHYYRKLMTSGDVSAETAEATLASQIAIADYDHAVPLARQMVEAQTGSQIAAMAVVAADAKAGNWPAVIKIVDDEAADPGPLLGGLAKGWALVGEGKISDAAKAFDALGKQPALGAFASYHKALSLALVGDYEGANAILSGKDGKMITATRRGVIAQAEILSQLERDKDAVALIDDRFGPDLDPQLQSIRDRLAKGETLPFTIVRNASDGVAEVYYSVAQALIGDAPDTFTLMHTRMASYIEPDMDDATLMTAALLDKAKQYDLAIAAYASVKPDSPIYQAAEIGRAESMVRADRNDAAIEVLENLSRRDPQLRGVWTALGDTLRREQRYGEAAKAYDKAIALIKTPQEDDWFVYYSRAIAQERSGDWKNAEAGFREALKLSPDQPAVLNYLGYSYVDKGENLDEALAMIRKAVKERPQSGFIVDSLGWALYKTGNYKEAVTEMERAVSLEPRDPLLNDHLGDVLWAVGRKREARFQWSRALSFGTQDDQSGTAEDLDLDRVREKLSVGLDQVLKDEGAPPLKPIEASDVSN</sequence>
<dbReference type="eggNOG" id="COG0457">
    <property type="taxonomic scope" value="Bacteria"/>
</dbReference>
<feature type="signal peptide" evidence="4">
    <location>
        <begin position="1"/>
        <end position="20"/>
    </location>
</feature>
<evidence type="ECO:0000313" key="5">
    <source>
        <dbReference type="EMBL" id="KEP71263.1"/>
    </source>
</evidence>
<keyword evidence="6" id="KW-1185">Reference proteome</keyword>
<evidence type="ECO:0000256" key="1">
    <source>
        <dbReference type="ARBA" id="ARBA00022737"/>
    </source>
</evidence>
<dbReference type="Gene3D" id="1.25.40.10">
    <property type="entry name" value="Tetratricopeptide repeat domain"/>
    <property type="match status" value="2"/>
</dbReference>
<evidence type="ECO:0000256" key="4">
    <source>
        <dbReference type="SAM" id="SignalP"/>
    </source>
</evidence>
<dbReference type="InterPro" id="IPR050498">
    <property type="entry name" value="Ycf3"/>
</dbReference>
<comment type="caution">
    <text evidence="5">The sequence shown here is derived from an EMBL/GenBank/DDBJ whole genome shotgun (WGS) entry which is preliminary data.</text>
</comment>
<keyword evidence="2 3" id="KW-0802">TPR repeat</keyword>
<feature type="repeat" description="TPR" evidence="3">
    <location>
        <begin position="497"/>
        <end position="530"/>
    </location>
</feature>
<accession>A0A074TQP2</accession>
<proteinExistence type="predicted"/>
<dbReference type="SMART" id="SM00028">
    <property type="entry name" value="TPR"/>
    <property type="match status" value="4"/>
</dbReference>
<feature type="chain" id="PRO_5001701595" evidence="4">
    <location>
        <begin position="21"/>
        <end position="608"/>
    </location>
</feature>
<dbReference type="InterPro" id="IPR019734">
    <property type="entry name" value="TPR_rpt"/>
</dbReference>
<dbReference type="InterPro" id="IPR011990">
    <property type="entry name" value="TPR-like_helical_dom_sf"/>
</dbReference>
<reference evidence="5 6" key="1">
    <citation type="submission" date="2014-03" db="EMBL/GenBank/DDBJ databases">
        <title>The draft genome sequence of Thioclava dalianensis DLFJ1-1.</title>
        <authorList>
            <person name="Lai Q."/>
            <person name="Shao Z."/>
        </authorList>
    </citation>
    <scope>NUCLEOTIDE SEQUENCE [LARGE SCALE GENOMIC DNA]</scope>
    <source>
        <strain evidence="5 6">DLFJ1-1</strain>
    </source>
</reference>
<keyword evidence="4" id="KW-0732">Signal</keyword>
<dbReference type="STRING" id="1185766.SAMN05216224_101168"/>
<dbReference type="PROSITE" id="PS50005">
    <property type="entry name" value="TPR"/>
    <property type="match status" value="2"/>
</dbReference>
<organism evidence="5 6">
    <name type="scientific">Thioclava dalianensis</name>
    <dbReference type="NCBI Taxonomy" id="1185766"/>
    <lineage>
        <taxon>Bacteria</taxon>
        <taxon>Pseudomonadati</taxon>
        <taxon>Pseudomonadota</taxon>
        <taxon>Alphaproteobacteria</taxon>
        <taxon>Rhodobacterales</taxon>
        <taxon>Paracoccaceae</taxon>
        <taxon>Thioclava</taxon>
    </lineage>
</organism>
<evidence type="ECO:0000313" key="6">
    <source>
        <dbReference type="Proteomes" id="UP000027725"/>
    </source>
</evidence>
<dbReference type="SUPFAM" id="SSF48452">
    <property type="entry name" value="TPR-like"/>
    <property type="match status" value="2"/>
</dbReference>
<dbReference type="Pfam" id="PF13429">
    <property type="entry name" value="TPR_15"/>
    <property type="match status" value="1"/>
</dbReference>
<protein>
    <submittedName>
        <fullName evidence="5">Uncharacterized protein</fullName>
    </submittedName>
</protein>
<dbReference type="EMBL" id="JHEH01000002">
    <property type="protein sequence ID" value="KEP71263.1"/>
    <property type="molecule type" value="Genomic_DNA"/>
</dbReference>
<dbReference type="PANTHER" id="PTHR44858">
    <property type="entry name" value="TETRATRICOPEPTIDE REPEAT PROTEIN 6"/>
    <property type="match status" value="1"/>
</dbReference>
<keyword evidence="1" id="KW-0677">Repeat</keyword>